<proteinExistence type="evidence at transcript level"/>
<reference evidence="1" key="1">
    <citation type="submission" date="2012-05" db="EMBL/GenBank/DDBJ databases">
        <authorList>
            <person name="Krishnakumar V."/>
            <person name="Cheung F."/>
            <person name="Xiao Y."/>
            <person name="Chan A."/>
            <person name="Moskal W.A."/>
            <person name="Town C.D."/>
        </authorList>
    </citation>
    <scope>NUCLEOTIDE SEQUENCE</scope>
</reference>
<accession>I3SDN0</accession>
<organism evidence="1">
    <name type="scientific">Lotus japonicus</name>
    <name type="common">Lotus corniculatus var. japonicus</name>
    <dbReference type="NCBI Taxonomy" id="34305"/>
    <lineage>
        <taxon>Eukaryota</taxon>
        <taxon>Viridiplantae</taxon>
        <taxon>Streptophyta</taxon>
        <taxon>Embryophyta</taxon>
        <taxon>Tracheophyta</taxon>
        <taxon>Spermatophyta</taxon>
        <taxon>Magnoliopsida</taxon>
        <taxon>eudicotyledons</taxon>
        <taxon>Gunneridae</taxon>
        <taxon>Pentapetalae</taxon>
        <taxon>rosids</taxon>
        <taxon>fabids</taxon>
        <taxon>Fabales</taxon>
        <taxon>Fabaceae</taxon>
        <taxon>Papilionoideae</taxon>
        <taxon>50 kb inversion clade</taxon>
        <taxon>NPAAA clade</taxon>
        <taxon>Hologalegina</taxon>
        <taxon>robinioid clade</taxon>
        <taxon>Loteae</taxon>
        <taxon>Lotus</taxon>
    </lineage>
</organism>
<name>I3SDN0_LOTJA</name>
<sequence>MRQSPVSPSQELSHTQILAPYKLPSFSACTSVFHLVLSTSFSSLPVLETAFALLHRFLP</sequence>
<protein>
    <submittedName>
        <fullName evidence="1">Uncharacterized protein</fullName>
    </submittedName>
</protein>
<dbReference type="AlphaFoldDB" id="I3SDN0"/>
<dbReference type="EMBL" id="BT138577">
    <property type="protein sequence ID" value="AFK38372.1"/>
    <property type="molecule type" value="mRNA"/>
</dbReference>
<evidence type="ECO:0000313" key="1">
    <source>
        <dbReference type="EMBL" id="AFK38372.1"/>
    </source>
</evidence>